<dbReference type="GO" id="GO:0008374">
    <property type="term" value="F:O-acyltransferase activity"/>
    <property type="evidence" value="ECO:0007669"/>
    <property type="project" value="TreeGrafter"/>
</dbReference>
<gene>
    <name evidence="2" type="ORF">TOPH_03309</name>
</gene>
<dbReference type="Proteomes" id="UP000036947">
    <property type="component" value="Unassembled WGS sequence"/>
</dbReference>
<reference evidence="2 3" key="1">
    <citation type="journal article" date="2015" name="BMC Genomics">
        <title>The genome of the truffle-parasite Tolypocladium ophioglossoides and the evolution of antifungal peptaibiotics.</title>
        <authorList>
            <person name="Quandt C.A."/>
            <person name="Bushley K.E."/>
            <person name="Spatafora J.W."/>
        </authorList>
    </citation>
    <scope>NUCLEOTIDE SEQUENCE [LARGE SCALE GENOMIC DNA]</scope>
    <source>
        <strain evidence="2 3">CBS 100239</strain>
    </source>
</reference>
<organism evidence="2 3">
    <name type="scientific">Tolypocladium ophioglossoides (strain CBS 100239)</name>
    <name type="common">Snaketongue truffleclub</name>
    <name type="synonym">Elaphocordyceps ophioglossoides</name>
    <dbReference type="NCBI Taxonomy" id="1163406"/>
    <lineage>
        <taxon>Eukaryota</taxon>
        <taxon>Fungi</taxon>
        <taxon>Dikarya</taxon>
        <taxon>Ascomycota</taxon>
        <taxon>Pezizomycotina</taxon>
        <taxon>Sordariomycetes</taxon>
        <taxon>Hypocreomycetidae</taxon>
        <taxon>Hypocreales</taxon>
        <taxon>Ophiocordycipitaceae</taxon>
        <taxon>Tolypocladium</taxon>
    </lineage>
</organism>
<dbReference type="InterPro" id="IPR001451">
    <property type="entry name" value="Hexapep"/>
</dbReference>
<evidence type="ECO:0000256" key="1">
    <source>
        <dbReference type="ARBA" id="ARBA00022679"/>
    </source>
</evidence>
<dbReference type="AlphaFoldDB" id="A0A0L0NCN0"/>
<dbReference type="InterPro" id="IPR011004">
    <property type="entry name" value="Trimer_LpxA-like_sf"/>
</dbReference>
<keyword evidence="3" id="KW-1185">Reference proteome</keyword>
<dbReference type="OrthoDB" id="25818at2759"/>
<dbReference type="PROSITE" id="PS00101">
    <property type="entry name" value="HEXAPEP_TRANSFERASES"/>
    <property type="match status" value="1"/>
</dbReference>
<dbReference type="STRING" id="1163406.A0A0L0NCN0"/>
<dbReference type="CDD" id="cd03357">
    <property type="entry name" value="LbH_MAT_GAT"/>
    <property type="match status" value="1"/>
</dbReference>
<dbReference type="PANTHER" id="PTHR23416:SF54">
    <property type="entry name" value="ACETYLTRANSFERASE, CYSE_LACA_LPXA_NODL FAMILY (AFU_ORTHOLOGUE AFUA_2G08430)-RELATED"/>
    <property type="match status" value="1"/>
</dbReference>
<accession>A0A0L0NCN0</accession>
<dbReference type="PANTHER" id="PTHR23416">
    <property type="entry name" value="SIALIC ACID SYNTHASE-RELATED"/>
    <property type="match status" value="1"/>
</dbReference>
<dbReference type="InterPro" id="IPR051159">
    <property type="entry name" value="Hexapeptide_acetyltransf"/>
</dbReference>
<name>A0A0L0NCN0_TOLOC</name>
<protein>
    <submittedName>
        <fullName evidence="2">Putative acetyltransferase</fullName>
    </submittedName>
</protein>
<proteinExistence type="predicted"/>
<comment type="caution">
    <text evidence="2">The sequence shown here is derived from an EMBL/GenBank/DDBJ whole genome shotgun (WGS) entry which is preliminary data.</text>
</comment>
<dbReference type="SUPFAM" id="SSF51161">
    <property type="entry name" value="Trimeric LpxA-like enzymes"/>
    <property type="match status" value="1"/>
</dbReference>
<dbReference type="Pfam" id="PF00132">
    <property type="entry name" value="Hexapep"/>
    <property type="match status" value="1"/>
</dbReference>
<dbReference type="InterPro" id="IPR018357">
    <property type="entry name" value="Hexapep_transf_CS"/>
</dbReference>
<keyword evidence="1 2" id="KW-0808">Transferase</keyword>
<evidence type="ECO:0000313" key="2">
    <source>
        <dbReference type="EMBL" id="KND91843.1"/>
    </source>
</evidence>
<dbReference type="Gene3D" id="2.160.10.10">
    <property type="entry name" value="Hexapeptide repeat proteins"/>
    <property type="match status" value="1"/>
</dbReference>
<dbReference type="EMBL" id="LFRF01000007">
    <property type="protein sequence ID" value="KND91843.1"/>
    <property type="molecule type" value="Genomic_DNA"/>
</dbReference>
<sequence>MAASSKNLDLIAEVKQSDVPVPWCDEFEKMISGMKFANVVSLRSSSFATGKSQELCEAKVETLKKLQSFNDDSVPDGSTLASLKARRMAVAKAMLGKLGENSSIEQPFFVSWGCNVFVGEGVYLNRDVQICDNAPVFIGDRVLVGPSVCITTATHPIDMHSRQQVSGTSCARPIRIESDCWIGANVTILAGVRIGRGTTIAAGAVVAADIEPECLVGGVPARLIRRLSVPK</sequence>
<evidence type="ECO:0000313" key="3">
    <source>
        <dbReference type="Proteomes" id="UP000036947"/>
    </source>
</evidence>